<evidence type="ECO:0000313" key="4">
    <source>
        <dbReference type="Proteomes" id="UP000193240"/>
    </source>
</evidence>
<organism evidence="3 4">
    <name type="scientific">Epicoccum nigrum</name>
    <name type="common">Soil fungus</name>
    <name type="synonym">Epicoccum purpurascens</name>
    <dbReference type="NCBI Taxonomy" id="105696"/>
    <lineage>
        <taxon>Eukaryota</taxon>
        <taxon>Fungi</taxon>
        <taxon>Dikarya</taxon>
        <taxon>Ascomycota</taxon>
        <taxon>Pezizomycotina</taxon>
        <taxon>Dothideomycetes</taxon>
        <taxon>Pleosporomycetidae</taxon>
        <taxon>Pleosporales</taxon>
        <taxon>Pleosporineae</taxon>
        <taxon>Didymellaceae</taxon>
        <taxon>Epicoccum</taxon>
    </lineage>
</organism>
<sequence length="278" mass="28731">MALKYFTLALAATAAATPGSPIQALEAQASNDNPCEPCQPSGATGTDPPSLDSGSMSTLYINVLESVKSINFKKRGLTTRADSGFCCLASLNCVNVQTFNIPVCYDKFTTNFQFADGSHGSLRPGDYYSKADNDTRINLLNGTYSGGDIYTAHEQDRPNTATLSIPPQYTGTGIGGAVPASELGSVVVYTTTIPGTTFTAPTTVPETVRTATVNGIVLSTTVPPQTITQATTVAPLTTVVTAQVPESTSSKGAAGAVGVDSSKSFGVSILGALMYFLV</sequence>
<dbReference type="OMA" id="NIPMCYD"/>
<gene>
    <name evidence="3" type="ORF">B5807_05346</name>
</gene>
<dbReference type="EMBL" id="KZ107844">
    <property type="protein sequence ID" value="OSS49356.1"/>
    <property type="molecule type" value="Genomic_DNA"/>
</dbReference>
<protein>
    <submittedName>
        <fullName evidence="3">Uncharacterized protein</fullName>
    </submittedName>
</protein>
<name>A0A1Y2LZQ1_EPING</name>
<feature type="region of interest" description="Disordered" evidence="1">
    <location>
        <begin position="30"/>
        <end position="51"/>
    </location>
</feature>
<evidence type="ECO:0000313" key="3">
    <source>
        <dbReference type="EMBL" id="OSS49356.1"/>
    </source>
</evidence>
<dbReference type="Proteomes" id="UP000193240">
    <property type="component" value="Unassembled WGS sequence"/>
</dbReference>
<dbReference type="InParanoid" id="A0A1Y2LZQ1"/>
<keyword evidence="4" id="KW-1185">Reference proteome</keyword>
<evidence type="ECO:0000256" key="1">
    <source>
        <dbReference type="SAM" id="MobiDB-lite"/>
    </source>
</evidence>
<keyword evidence="2" id="KW-0732">Signal</keyword>
<evidence type="ECO:0000256" key="2">
    <source>
        <dbReference type="SAM" id="SignalP"/>
    </source>
</evidence>
<reference evidence="3 4" key="1">
    <citation type="journal article" date="2017" name="Genome Announc.">
        <title>Genome sequence of the saprophytic ascomycete Epicoccum nigrum ICMP 19927 strain isolated from New Zealand.</title>
        <authorList>
            <person name="Fokin M."/>
            <person name="Fleetwood D."/>
            <person name="Weir B.S."/>
            <person name="Villas-Boas S.G."/>
        </authorList>
    </citation>
    <scope>NUCLEOTIDE SEQUENCE [LARGE SCALE GENOMIC DNA]</scope>
    <source>
        <strain evidence="3 4">ICMP 19927</strain>
    </source>
</reference>
<accession>A0A1Y2LZQ1</accession>
<proteinExistence type="predicted"/>
<feature type="signal peptide" evidence="2">
    <location>
        <begin position="1"/>
        <end position="16"/>
    </location>
</feature>
<dbReference type="AlphaFoldDB" id="A0A1Y2LZQ1"/>
<feature type="chain" id="PRO_5013028325" evidence="2">
    <location>
        <begin position="17"/>
        <end position="278"/>
    </location>
</feature>